<evidence type="ECO:0000313" key="2">
    <source>
        <dbReference type="EMBL" id="EKV28101.1"/>
    </source>
</evidence>
<evidence type="ECO:0008006" key="4">
    <source>
        <dbReference type="Google" id="ProtNLM"/>
    </source>
</evidence>
<keyword evidence="3" id="KW-1185">Reference proteome</keyword>
<proteinExistence type="predicted"/>
<name>K9HHL0_9PROT</name>
<dbReference type="OrthoDB" id="7172943at2"/>
<gene>
    <name evidence="2" type="ORF">C882_1102</name>
</gene>
<dbReference type="Proteomes" id="UP000009881">
    <property type="component" value="Unassembled WGS sequence"/>
</dbReference>
<organism evidence="2 3">
    <name type="scientific">Caenispirillum salinarum AK4</name>
    <dbReference type="NCBI Taxonomy" id="1238182"/>
    <lineage>
        <taxon>Bacteria</taxon>
        <taxon>Pseudomonadati</taxon>
        <taxon>Pseudomonadota</taxon>
        <taxon>Alphaproteobacteria</taxon>
        <taxon>Rhodospirillales</taxon>
        <taxon>Novispirillaceae</taxon>
        <taxon>Caenispirillum</taxon>
    </lineage>
</organism>
<dbReference type="PROSITE" id="PS51257">
    <property type="entry name" value="PROKAR_LIPOPROTEIN"/>
    <property type="match status" value="1"/>
</dbReference>
<dbReference type="AlphaFoldDB" id="K9HHL0"/>
<sequence>MPSASHRNALGAAVLMGLLAACAPTDYEPAGSPGGTGYWTTQVSPDRYLVSFEGNAATSRETVETYLLFRAAQVADQTGHPWFALVEHETERDVTVDVYRTQPGFYGYGPGLGPLGAYGFPYYGTFPYPAAPTVTTRESYEAFAAVRMFDTRPDDRDDAFRTDAVIETLRPRIEFE</sequence>
<keyword evidence="1" id="KW-0732">Signal</keyword>
<feature type="signal peptide" evidence="1">
    <location>
        <begin position="1"/>
        <end position="23"/>
    </location>
</feature>
<dbReference type="RefSeq" id="WP_009541758.1">
    <property type="nucleotide sequence ID" value="NZ_ANHY01000017.1"/>
</dbReference>
<comment type="caution">
    <text evidence="2">The sequence shown here is derived from an EMBL/GenBank/DDBJ whole genome shotgun (WGS) entry which is preliminary data.</text>
</comment>
<evidence type="ECO:0000256" key="1">
    <source>
        <dbReference type="SAM" id="SignalP"/>
    </source>
</evidence>
<dbReference type="PATRIC" id="fig|1238182.3.peg.3316"/>
<evidence type="ECO:0000313" key="3">
    <source>
        <dbReference type="Proteomes" id="UP000009881"/>
    </source>
</evidence>
<dbReference type="EMBL" id="ANHY01000017">
    <property type="protein sequence ID" value="EKV28101.1"/>
    <property type="molecule type" value="Genomic_DNA"/>
</dbReference>
<feature type="chain" id="PRO_5003930001" description="Lipoprotein" evidence="1">
    <location>
        <begin position="24"/>
        <end position="176"/>
    </location>
</feature>
<dbReference type="STRING" id="1238182.C882_1102"/>
<dbReference type="eggNOG" id="ENOG5030QDW">
    <property type="taxonomic scope" value="Bacteria"/>
</dbReference>
<accession>K9HHL0</accession>
<dbReference type="NCBIfam" id="NF047637">
    <property type="entry name" value="lipo_CC0125"/>
    <property type="match status" value="1"/>
</dbReference>
<reference evidence="2 3" key="1">
    <citation type="journal article" date="2013" name="Genome Announc.">
        <title>Draft Genome Sequence of an Alphaproteobacterium, Caenispirillum salinarum AK4(T), Isolated from a Solar Saltern.</title>
        <authorList>
            <person name="Khatri I."/>
            <person name="Singh A."/>
            <person name="Korpole S."/>
            <person name="Pinnaka A.K."/>
            <person name="Subramanian S."/>
        </authorList>
    </citation>
    <scope>NUCLEOTIDE SEQUENCE [LARGE SCALE GENOMIC DNA]</scope>
    <source>
        <strain evidence="2 3">AK4</strain>
    </source>
</reference>
<protein>
    <recommendedName>
        <fullName evidence="4">Lipoprotein</fullName>
    </recommendedName>
</protein>